<proteinExistence type="predicted"/>
<protein>
    <submittedName>
        <fullName evidence="1">Uncharacterized protein</fullName>
    </submittedName>
</protein>
<dbReference type="Proteomes" id="UP000018851">
    <property type="component" value="Chromosome"/>
</dbReference>
<name>W0AL10_9SPHN</name>
<dbReference type="AlphaFoldDB" id="W0AL10"/>
<dbReference type="HOGENOM" id="CLU_3405525_0_0_5"/>
<evidence type="ECO:0000313" key="2">
    <source>
        <dbReference type="Proteomes" id="UP000018851"/>
    </source>
</evidence>
<dbReference type="PATRIC" id="fig|1123269.5.peg.5587"/>
<organism evidence="1 2">
    <name type="scientific">Sphingomonas sanxanigenens DSM 19645 = NX02</name>
    <dbReference type="NCBI Taxonomy" id="1123269"/>
    <lineage>
        <taxon>Bacteria</taxon>
        <taxon>Pseudomonadati</taxon>
        <taxon>Pseudomonadota</taxon>
        <taxon>Alphaproteobacteria</taxon>
        <taxon>Sphingomonadales</taxon>
        <taxon>Sphingomonadaceae</taxon>
        <taxon>Sphingomonas</taxon>
    </lineage>
</organism>
<sequence>MAHMLINAVIVLPCAYGERVDGAWGTTFPA</sequence>
<keyword evidence="2" id="KW-1185">Reference proteome</keyword>
<evidence type="ECO:0000313" key="1">
    <source>
        <dbReference type="EMBL" id="AHE57272.1"/>
    </source>
</evidence>
<gene>
    <name evidence="1" type="ORF">NX02_28455</name>
</gene>
<dbReference type="KEGG" id="ssan:NX02_28455"/>
<dbReference type="EMBL" id="CP006644">
    <property type="protein sequence ID" value="AHE57272.1"/>
    <property type="molecule type" value="Genomic_DNA"/>
</dbReference>
<reference evidence="1 2" key="1">
    <citation type="submission" date="2013-07" db="EMBL/GenBank/DDBJ databases">
        <title>Completed genome of Sphingomonas sanxanigenens NX02.</title>
        <authorList>
            <person name="Ma T."/>
            <person name="Huang H."/>
            <person name="Wu M."/>
            <person name="Li X."/>
            <person name="Li G."/>
        </authorList>
    </citation>
    <scope>NUCLEOTIDE SEQUENCE [LARGE SCALE GENOMIC DNA]</scope>
    <source>
        <strain evidence="1 2">NX02</strain>
    </source>
</reference>
<accession>W0AL10</accession>